<feature type="non-terminal residue" evidence="1">
    <location>
        <position position="1"/>
    </location>
</feature>
<evidence type="ECO:0008006" key="2">
    <source>
        <dbReference type="Google" id="ProtNLM"/>
    </source>
</evidence>
<dbReference type="EMBL" id="UINC01082413">
    <property type="protein sequence ID" value="SVC27147.1"/>
    <property type="molecule type" value="Genomic_DNA"/>
</dbReference>
<organism evidence="1">
    <name type="scientific">marine metagenome</name>
    <dbReference type="NCBI Taxonomy" id="408172"/>
    <lineage>
        <taxon>unclassified sequences</taxon>
        <taxon>metagenomes</taxon>
        <taxon>ecological metagenomes</taxon>
    </lineage>
</organism>
<proteinExistence type="predicted"/>
<reference evidence="1" key="1">
    <citation type="submission" date="2018-05" db="EMBL/GenBank/DDBJ databases">
        <authorList>
            <person name="Lanie J.A."/>
            <person name="Ng W.-L."/>
            <person name="Kazmierczak K.M."/>
            <person name="Andrzejewski T.M."/>
            <person name="Davidsen T.M."/>
            <person name="Wayne K.J."/>
            <person name="Tettelin H."/>
            <person name="Glass J.I."/>
            <person name="Rusch D."/>
            <person name="Podicherti R."/>
            <person name="Tsui H.-C.T."/>
            <person name="Winkler M.E."/>
        </authorList>
    </citation>
    <scope>NUCLEOTIDE SEQUENCE</scope>
</reference>
<evidence type="ECO:0000313" key="1">
    <source>
        <dbReference type="EMBL" id="SVC27147.1"/>
    </source>
</evidence>
<accession>A0A382KWJ6</accession>
<gene>
    <name evidence="1" type="ORF">METZ01_LOCUS280001</name>
</gene>
<sequence>KLNNHMTHLAYDNVDEFIAKQKLYSELSQKKKNIFKALMSPCWTFVKLYFFKRGFMDGWHGFVIAKIYAQYTFWKYIK</sequence>
<protein>
    <recommendedName>
        <fullName evidence="2">Glycosyltransferase 2-like domain-containing protein</fullName>
    </recommendedName>
</protein>
<name>A0A382KWJ6_9ZZZZ</name>
<dbReference type="AlphaFoldDB" id="A0A382KWJ6"/>